<sequence length="137" mass="15585">MLELDLGESVKYKIANIKYKVRGPAETYLIGNSNLKLDISDSISYLTEQGYHIKKYRISQRSTRDYSNIEVKSIKKIFSGMTAGEQECQKFYFAEIKALTGPGLIWQSRLKIRIGPVWVNASTQTKIFGLVWSDPGL</sequence>
<evidence type="ECO:0000313" key="1">
    <source>
        <dbReference type="EMBL" id="POG64619.1"/>
    </source>
</evidence>
<dbReference type="AlphaFoldDB" id="A0A2P4PGV3"/>
<evidence type="ECO:0000313" key="2">
    <source>
        <dbReference type="Proteomes" id="UP000018888"/>
    </source>
</evidence>
<comment type="caution">
    <text evidence="1">The sequence shown here is derived from an EMBL/GenBank/DDBJ whole genome shotgun (WGS) entry which is preliminary data.</text>
</comment>
<gene>
    <name evidence="1" type="ORF">GLOIN_2v1483741</name>
</gene>
<protein>
    <submittedName>
        <fullName evidence="1">Uncharacterized protein</fullName>
    </submittedName>
</protein>
<organism evidence="1 2">
    <name type="scientific">Rhizophagus irregularis (strain DAOM 181602 / DAOM 197198 / MUCL 43194)</name>
    <name type="common">Arbuscular mycorrhizal fungus</name>
    <name type="synonym">Glomus intraradices</name>
    <dbReference type="NCBI Taxonomy" id="747089"/>
    <lineage>
        <taxon>Eukaryota</taxon>
        <taxon>Fungi</taxon>
        <taxon>Fungi incertae sedis</taxon>
        <taxon>Mucoromycota</taxon>
        <taxon>Glomeromycotina</taxon>
        <taxon>Glomeromycetes</taxon>
        <taxon>Glomerales</taxon>
        <taxon>Glomeraceae</taxon>
        <taxon>Rhizophagus</taxon>
    </lineage>
</organism>
<reference evidence="1 2" key="1">
    <citation type="journal article" date="2013" name="Proc. Natl. Acad. Sci. U.S.A.">
        <title>Genome of an arbuscular mycorrhizal fungus provides insight into the oldest plant symbiosis.</title>
        <authorList>
            <person name="Tisserant E."/>
            <person name="Malbreil M."/>
            <person name="Kuo A."/>
            <person name="Kohler A."/>
            <person name="Symeonidi A."/>
            <person name="Balestrini R."/>
            <person name="Charron P."/>
            <person name="Duensing N."/>
            <person name="Frei Dit Frey N."/>
            <person name="Gianinazzi-Pearson V."/>
            <person name="Gilbert L.B."/>
            <person name="Handa Y."/>
            <person name="Herr J.R."/>
            <person name="Hijri M."/>
            <person name="Koul R."/>
            <person name="Kawaguchi M."/>
            <person name="Krajinski F."/>
            <person name="Lammers P.J."/>
            <person name="Masclaux F.G."/>
            <person name="Murat C."/>
            <person name="Morin E."/>
            <person name="Ndikumana S."/>
            <person name="Pagni M."/>
            <person name="Petitpierre D."/>
            <person name="Requena N."/>
            <person name="Rosikiewicz P."/>
            <person name="Riley R."/>
            <person name="Saito K."/>
            <person name="San Clemente H."/>
            <person name="Shapiro H."/>
            <person name="van Tuinen D."/>
            <person name="Becard G."/>
            <person name="Bonfante P."/>
            <person name="Paszkowski U."/>
            <person name="Shachar-Hill Y.Y."/>
            <person name="Tuskan G.A."/>
            <person name="Young P.W."/>
            <person name="Sanders I.R."/>
            <person name="Henrissat B."/>
            <person name="Rensing S.A."/>
            <person name="Grigoriev I.V."/>
            <person name="Corradi N."/>
            <person name="Roux C."/>
            <person name="Martin F."/>
        </authorList>
    </citation>
    <scope>NUCLEOTIDE SEQUENCE [LARGE SCALE GENOMIC DNA]</scope>
    <source>
        <strain evidence="1 2">DAOM 197198</strain>
    </source>
</reference>
<proteinExistence type="predicted"/>
<dbReference type="Proteomes" id="UP000018888">
    <property type="component" value="Unassembled WGS sequence"/>
</dbReference>
<name>A0A2P4PGV3_RHIID</name>
<dbReference type="EMBL" id="AUPC02000235">
    <property type="protein sequence ID" value="POG64619.1"/>
    <property type="molecule type" value="Genomic_DNA"/>
</dbReference>
<reference evidence="1 2" key="2">
    <citation type="journal article" date="2018" name="New Phytol.">
        <title>High intraspecific genome diversity in the model arbuscular mycorrhizal symbiont Rhizophagus irregularis.</title>
        <authorList>
            <person name="Chen E.C.H."/>
            <person name="Morin E."/>
            <person name="Beaudet D."/>
            <person name="Noel J."/>
            <person name="Yildirir G."/>
            <person name="Ndikumana S."/>
            <person name="Charron P."/>
            <person name="St-Onge C."/>
            <person name="Giorgi J."/>
            <person name="Kruger M."/>
            <person name="Marton T."/>
            <person name="Ropars J."/>
            <person name="Grigoriev I.V."/>
            <person name="Hainaut M."/>
            <person name="Henrissat B."/>
            <person name="Roux C."/>
            <person name="Martin F."/>
            <person name="Corradi N."/>
        </authorList>
    </citation>
    <scope>NUCLEOTIDE SEQUENCE [LARGE SCALE GENOMIC DNA]</scope>
    <source>
        <strain evidence="1 2">DAOM 197198</strain>
    </source>
</reference>
<accession>A0A2P4PGV3</accession>
<keyword evidence="2" id="KW-1185">Reference proteome</keyword>